<feature type="domain" description="Galactosyltransferase C-terminal" evidence="4">
    <location>
        <begin position="408"/>
        <end position="459"/>
    </location>
</feature>
<evidence type="ECO:0000256" key="1">
    <source>
        <dbReference type="ARBA" id="ARBA00022679"/>
    </source>
</evidence>
<comment type="caution">
    <text evidence="5">The sequence shown here is derived from an EMBL/GenBank/DDBJ whole genome shotgun (WGS) entry which is preliminary data.</text>
</comment>
<protein>
    <submittedName>
        <fullName evidence="5">GT2 family glycosyltransferase</fullName>
    </submittedName>
</protein>
<dbReference type="SUPFAM" id="SSF53448">
    <property type="entry name" value="Nucleotide-diphospho-sugar transferases"/>
    <property type="match status" value="1"/>
</dbReference>
<dbReference type="CDD" id="cd00761">
    <property type="entry name" value="Glyco_tranf_GTA_type"/>
    <property type="match status" value="1"/>
</dbReference>
<dbReference type="PANTHER" id="PTHR43685:SF2">
    <property type="entry name" value="GLYCOSYLTRANSFERASE 2-LIKE DOMAIN-CONTAINING PROTEIN"/>
    <property type="match status" value="1"/>
</dbReference>
<organism evidence="5 6">
    <name type="scientific">Neobacillus ginsengisoli</name>
    <dbReference type="NCBI Taxonomy" id="904295"/>
    <lineage>
        <taxon>Bacteria</taxon>
        <taxon>Bacillati</taxon>
        <taxon>Bacillota</taxon>
        <taxon>Bacilli</taxon>
        <taxon>Bacillales</taxon>
        <taxon>Bacillaceae</taxon>
        <taxon>Neobacillus</taxon>
    </lineage>
</organism>
<evidence type="ECO:0000259" key="3">
    <source>
        <dbReference type="Pfam" id="PF00535"/>
    </source>
</evidence>
<dbReference type="Gene3D" id="3.90.550.10">
    <property type="entry name" value="Spore Coat Polysaccharide Biosynthesis Protein SpsA, Chain A"/>
    <property type="match status" value="1"/>
</dbReference>
<gene>
    <name evidence="5" type="ORF">J2S10_003868</name>
</gene>
<feature type="domain" description="Glycosyltransferase 2-like" evidence="3">
    <location>
        <begin position="211"/>
        <end position="328"/>
    </location>
</feature>
<dbReference type="InterPro" id="IPR013320">
    <property type="entry name" value="ConA-like_dom_sf"/>
</dbReference>
<dbReference type="InterPro" id="IPR001173">
    <property type="entry name" value="Glyco_trans_2-like"/>
</dbReference>
<dbReference type="SUPFAM" id="SSF49899">
    <property type="entry name" value="Concanavalin A-like lectins/glucanases"/>
    <property type="match status" value="1"/>
</dbReference>
<dbReference type="InterPro" id="IPR029044">
    <property type="entry name" value="Nucleotide-diphossugar_trans"/>
</dbReference>
<dbReference type="EMBL" id="JAUSTW010000006">
    <property type="protein sequence ID" value="MDQ0200679.1"/>
    <property type="molecule type" value="Genomic_DNA"/>
</dbReference>
<keyword evidence="1" id="KW-0808">Transferase</keyword>
<proteinExistence type="predicted"/>
<dbReference type="PANTHER" id="PTHR43685">
    <property type="entry name" value="GLYCOSYLTRANSFERASE"/>
    <property type="match status" value="1"/>
</dbReference>
<evidence type="ECO:0000256" key="2">
    <source>
        <dbReference type="SAM" id="MobiDB-lite"/>
    </source>
</evidence>
<dbReference type="RefSeq" id="WP_307410846.1">
    <property type="nucleotide sequence ID" value="NZ_JAUSTW010000006.1"/>
</dbReference>
<dbReference type="InterPro" id="IPR027791">
    <property type="entry name" value="Galactosyl_T_C"/>
</dbReference>
<dbReference type="InterPro" id="IPR050834">
    <property type="entry name" value="Glycosyltransf_2"/>
</dbReference>
<dbReference type="Pfam" id="PF13385">
    <property type="entry name" value="Laminin_G_3"/>
    <property type="match status" value="1"/>
</dbReference>
<keyword evidence="6" id="KW-1185">Reference proteome</keyword>
<evidence type="ECO:0000313" key="6">
    <source>
        <dbReference type="Proteomes" id="UP001224122"/>
    </source>
</evidence>
<feature type="region of interest" description="Disordered" evidence="2">
    <location>
        <begin position="184"/>
        <end position="204"/>
    </location>
</feature>
<dbReference type="Pfam" id="PF00535">
    <property type="entry name" value="Glycos_transf_2"/>
    <property type="match status" value="1"/>
</dbReference>
<sequence>MLGNKKDDRLLKDIKNSFTVEFWSNPESIHQIDEQSQNELAINKDYDRPWQINYSEAGICFAVGLYGITVYEKIADNLYTVLEYETSFQDLFHVAVVYSDKRPYLFVNGDYIKKGERSKYDYVYPSGIICGAPEHFPNGGIEELRIWDYNRTVAQIAAYMNRKLEEGEEGLYGVWSTHTIGETAARENSWPQRKEERPNQNQKNSKNIEVSIIIPSYNKYPLNLFTLYSLENQTFDASKMEVIFIDDASTDQTDKKLKDYNPPYHFTYIHSKKNLGRAKVRNLGIKSSKGKILIFLDAEMITLPDFVENHYQFHQSNKNVILSGAMYSKYVFSCIFPEFDSKKLNKIAEITENNQKFNNRFQSYNQSASTPYPLIDKSDIINNTIGDLTVKSSSWFRTITRNFDEDLAGFQFPWMAFLTGNVSLRKELIEQAGLFDEQFVKYGYEDWELGFRLYKMGAKYIVSSDLMTYHQEHPVGESKWKEAVGNFNLFTSKHHDVEVLILGLELADFADLLTMNKILIEYKHLVENYSDRFKLFQKKFIAILETIALLLQVDIRHFNVLGATGFGSIKRKRLQADIENIKELNKYNHLAGFLDKVMNS</sequence>
<dbReference type="Gene3D" id="2.60.120.200">
    <property type="match status" value="1"/>
</dbReference>
<name>A0ABT9XYW5_9BACI</name>
<evidence type="ECO:0000313" key="5">
    <source>
        <dbReference type="EMBL" id="MDQ0200679.1"/>
    </source>
</evidence>
<dbReference type="Pfam" id="PF02709">
    <property type="entry name" value="Glyco_transf_7C"/>
    <property type="match status" value="1"/>
</dbReference>
<evidence type="ECO:0000259" key="4">
    <source>
        <dbReference type="Pfam" id="PF02709"/>
    </source>
</evidence>
<accession>A0ABT9XYW5</accession>
<dbReference type="Proteomes" id="UP001224122">
    <property type="component" value="Unassembled WGS sequence"/>
</dbReference>
<reference evidence="5 6" key="1">
    <citation type="submission" date="2023-07" db="EMBL/GenBank/DDBJ databases">
        <title>Genomic Encyclopedia of Type Strains, Phase IV (KMG-IV): sequencing the most valuable type-strain genomes for metagenomic binning, comparative biology and taxonomic classification.</title>
        <authorList>
            <person name="Goeker M."/>
        </authorList>
    </citation>
    <scope>NUCLEOTIDE SEQUENCE [LARGE SCALE GENOMIC DNA]</scope>
    <source>
        <strain evidence="5 6">DSM 27594</strain>
    </source>
</reference>